<feature type="transmembrane region" description="Helical" evidence="1">
    <location>
        <begin position="12"/>
        <end position="29"/>
    </location>
</feature>
<name>A0A4U9VEL8_9SPHI</name>
<accession>A0A4U9VEL8</accession>
<dbReference type="RefSeq" id="WP_028069718.1">
    <property type="nucleotide sequence ID" value="NZ_CP141191.1"/>
</dbReference>
<dbReference type="AlphaFoldDB" id="A0A4U9VEL8"/>
<keyword evidence="1" id="KW-1133">Transmembrane helix</keyword>
<feature type="transmembrane region" description="Helical" evidence="1">
    <location>
        <begin position="35"/>
        <end position="52"/>
    </location>
</feature>
<dbReference type="STRING" id="1123265.GCA_000686625_02596"/>
<dbReference type="EMBL" id="LR590484">
    <property type="protein sequence ID" value="VTR43739.1"/>
    <property type="molecule type" value="Genomic_DNA"/>
</dbReference>
<proteinExistence type="predicted"/>
<dbReference type="GeneID" id="78463611"/>
<feature type="transmembrane region" description="Helical" evidence="1">
    <location>
        <begin position="59"/>
        <end position="79"/>
    </location>
</feature>
<organism evidence="2 3">
    <name type="scientific">Sphingobacterium thalpophilum</name>
    <dbReference type="NCBI Taxonomy" id="259"/>
    <lineage>
        <taxon>Bacteria</taxon>
        <taxon>Pseudomonadati</taxon>
        <taxon>Bacteroidota</taxon>
        <taxon>Sphingobacteriia</taxon>
        <taxon>Sphingobacteriales</taxon>
        <taxon>Sphingobacteriaceae</taxon>
        <taxon>Sphingobacterium</taxon>
    </lineage>
</organism>
<keyword evidence="1" id="KW-0812">Transmembrane</keyword>
<sequence length="231" mass="26715">MNTSHTPVRRFSRNYILIAIAVLTTVYGLFLASAFHLRVYSIGVLVLLIPFFEIRSRQLIMQLFILLFICLQVSSISVFDRLPYQLLISSQPFWPAVQRGLPLALGCCLLVHLIFRKKTSIARLYGIQLPIMIAACTWYVRMLLIMNNCQHIPNAKAVRLPAVVVQKCPACCDIHELWLSLTFEGKQQTVPIDVHPQLHERTKEGDTLRLTMHPGVYGWPWYHKDIKRRYE</sequence>
<evidence type="ECO:0000256" key="1">
    <source>
        <dbReference type="SAM" id="Phobius"/>
    </source>
</evidence>
<keyword evidence="1" id="KW-0472">Membrane</keyword>
<dbReference type="Proteomes" id="UP000308196">
    <property type="component" value="Chromosome"/>
</dbReference>
<gene>
    <name evidence="2" type="ORF">NCTC11429_02916</name>
</gene>
<evidence type="ECO:0000313" key="2">
    <source>
        <dbReference type="EMBL" id="VTR43739.1"/>
    </source>
</evidence>
<protein>
    <submittedName>
        <fullName evidence="2">Uncharacterized protein</fullName>
    </submittedName>
</protein>
<feature type="transmembrane region" description="Helical" evidence="1">
    <location>
        <begin position="127"/>
        <end position="146"/>
    </location>
</feature>
<reference evidence="2 3" key="1">
    <citation type="submission" date="2019-05" db="EMBL/GenBank/DDBJ databases">
        <authorList>
            <consortium name="Pathogen Informatics"/>
        </authorList>
    </citation>
    <scope>NUCLEOTIDE SEQUENCE [LARGE SCALE GENOMIC DNA]</scope>
    <source>
        <strain evidence="2 3">NCTC11429</strain>
    </source>
</reference>
<dbReference type="KEGG" id="stha:NCTC11429_02916"/>
<evidence type="ECO:0000313" key="3">
    <source>
        <dbReference type="Proteomes" id="UP000308196"/>
    </source>
</evidence>
<feature type="transmembrane region" description="Helical" evidence="1">
    <location>
        <begin position="99"/>
        <end position="115"/>
    </location>
</feature>